<dbReference type="GO" id="GO:0000978">
    <property type="term" value="F:RNA polymerase II cis-regulatory region sequence-specific DNA binding"/>
    <property type="evidence" value="ECO:0007669"/>
    <property type="project" value="TreeGrafter"/>
</dbReference>
<dbReference type="SMART" id="SM00355">
    <property type="entry name" value="ZnF_C2H2"/>
    <property type="match status" value="3"/>
</dbReference>
<protein>
    <recommendedName>
        <fullName evidence="6">C2H2-type domain-containing protein</fullName>
    </recommendedName>
</protein>
<evidence type="ECO:0000256" key="1">
    <source>
        <dbReference type="ARBA" id="ARBA00022723"/>
    </source>
</evidence>
<feature type="domain" description="C2H2-type" evidence="6">
    <location>
        <begin position="9"/>
        <end position="39"/>
    </location>
</feature>
<evidence type="ECO:0000313" key="8">
    <source>
        <dbReference type="Proteomes" id="UP000728032"/>
    </source>
</evidence>
<evidence type="ECO:0000256" key="2">
    <source>
        <dbReference type="ARBA" id="ARBA00022737"/>
    </source>
</evidence>
<dbReference type="EMBL" id="CAJPVJ010008771">
    <property type="protein sequence ID" value="CAG2172134.1"/>
    <property type="molecule type" value="Genomic_DNA"/>
</dbReference>
<dbReference type="GO" id="GO:0008270">
    <property type="term" value="F:zinc ion binding"/>
    <property type="evidence" value="ECO:0007669"/>
    <property type="project" value="UniProtKB-KW"/>
</dbReference>
<accession>A0A7R9M7M1</accession>
<keyword evidence="2" id="KW-0677">Repeat</keyword>
<dbReference type="GO" id="GO:0005667">
    <property type="term" value="C:transcription regulator complex"/>
    <property type="evidence" value="ECO:0007669"/>
    <property type="project" value="TreeGrafter"/>
</dbReference>
<dbReference type="GO" id="GO:0000785">
    <property type="term" value="C:chromatin"/>
    <property type="evidence" value="ECO:0007669"/>
    <property type="project" value="TreeGrafter"/>
</dbReference>
<proteinExistence type="predicted"/>
<evidence type="ECO:0000259" key="6">
    <source>
        <dbReference type="PROSITE" id="PS50157"/>
    </source>
</evidence>
<sequence>MKHSKDKQFKCDFDNCNKVSRCKTALFLHKNVVHLNVRFVCDWSECDKQFTHKSHYFDTKVHSLIEHKRIHSAEKPFICHMNGCLKRFHQLSSLYRHKRIHYQQK</sequence>
<dbReference type="GO" id="GO:0000981">
    <property type="term" value="F:DNA-binding transcription factor activity, RNA polymerase II-specific"/>
    <property type="evidence" value="ECO:0007669"/>
    <property type="project" value="TreeGrafter"/>
</dbReference>
<feature type="domain" description="C2H2-type" evidence="6">
    <location>
        <begin position="77"/>
        <end position="105"/>
    </location>
</feature>
<dbReference type="InterPro" id="IPR036236">
    <property type="entry name" value="Znf_C2H2_sf"/>
</dbReference>
<keyword evidence="3 5" id="KW-0863">Zinc-finger</keyword>
<reference evidence="7" key="1">
    <citation type="submission" date="2020-11" db="EMBL/GenBank/DDBJ databases">
        <authorList>
            <person name="Tran Van P."/>
        </authorList>
    </citation>
    <scope>NUCLEOTIDE SEQUENCE</scope>
</reference>
<keyword evidence="1" id="KW-0479">Metal-binding</keyword>
<dbReference type="PROSITE" id="PS00028">
    <property type="entry name" value="ZINC_FINGER_C2H2_1"/>
    <property type="match status" value="1"/>
</dbReference>
<evidence type="ECO:0000256" key="4">
    <source>
        <dbReference type="ARBA" id="ARBA00022833"/>
    </source>
</evidence>
<dbReference type="GO" id="GO:0031519">
    <property type="term" value="C:PcG protein complex"/>
    <property type="evidence" value="ECO:0007669"/>
    <property type="project" value="TreeGrafter"/>
</dbReference>
<dbReference type="PROSITE" id="PS50157">
    <property type="entry name" value="ZINC_FINGER_C2H2_2"/>
    <property type="match status" value="3"/>
</dbReference>
<dbReference type="Proteomes" id="UP000728032">
    <property type="component" value="Unassembled WGS sequence"/>
</dbReference>
<dbReference type="PANTHER" id="PTHR14003">
    <property type="entry name" value="TRANSCRIPTIONAL REPRESSOR PROTEIN YY"/>
    <property type="match status" value="1"/>
</dbReference>
<keyword evidence="4" id="KW-0862">Zinc</keyword>
<dbReference type="AlphaFoldDB" id="A0A7R9M7M1"/>
<organism evidence="7">
    <name type="scientific">Oppiella nova</name>
    <dbReference type="NCBI Taxonomy" id="334625"/>
    <lineage>
        <taxon>Eukaryota</taxon>
        <taxon>Metazoa</taxon>
        <taxon>Ecdysozoa</taxon>
        <taxon>Arthropoda</taxon>
        <taxon>Chelicerata</taxon>
        <taxon>Arachnida</taxon>
        <taxon>Acari</taxon>
        <taxon>Acariformes</taxon>
        <taxon>Sarcoptiformes</taxon>
        <taxon>Oribatida</taxon>
        <taxon>Brachypylina</taxon>
        <taxon>Oppioidea</taxon>
        <taxon>Oppiidae</taxon>
        <taxon>Oppiella</taxon>
    </lineage>
</organism>
<gene>
    <name evidence="7" type="ORF">ONB1V03_LOCUS11592</name>
</gene>
<name>A0A7R9M7M1_9ACAR</name>
<keyword evidence="8" id="KW-1185">Reference proteome</keyword>
<dbReference type="InterPro" id="IPR013087">
    <property type="entry name" value="Znf_C2H2_type"/>
</dbReference>
<evidence type="ECO:0000256" key="5">
    <source>
        <dbReference type="PROSITE-ProRule" id="PRU00042"/>
    </source>
</evidence>
<evidence type="ECO:0000313" key="7">
    <source>
        <dbReference type="EMBL" id="CAD7654947.1"/>
    </source>
</evidence>
<feature type="domain" description="C2H2-type" evidence="6">
    <location>
        <begin position="39"/>
        <end position="76"/>
    </location>
</feature>
<dbReference type="EMBL" id="OC923596">
    <property type="protein sequence ID" value="CAD7654947.1"/>
    <property type="molecule type" value="Genomic_DNA"/>
</dbReference>
<evidence type="ECO:0000256" key="3">
    <source>
        <dbReference type="ARBA" id="ARBA00022771"/>
    </source>
</evidence>
<dbReference type="OrthoDB" id="8685330at2759"/>
<dbReference type="PANTHER" id="PTHR14003:SF19">
    <property type="entry name" value="YY2 TRANSCRIPTION FACTOR"/>
    <property type="match status" value="1"/>
</dbReference>
<dbReference type="SUPFAM" id="SSF57667">
    <property type="entry name" value="beta-beta-alpha zinc fingers"/>
    <property type="match status" value="1"/>
</dbReference>
<dbReference type="Gene3D" id="3.30.160.60">
    <property type="entry name" value="Classic Zinc Finger"/>
    <property type="match status" value="2"/>
</dbReference>